<protein>
    <submittedName>
        <fullName evidence="2">Uncharacterized protein</fullName>
    </submittedName>
</protein>
<dbReference type="Proteomes" id="UP000175829">
    <property type="component" value="Unassembled WGS sequence"/>
</dbReference>
<dbReference type="AlphaFoldDB" id="A0A1E7K555"/>
<sequence>MEPADVTVRWYTASEEPRTVLALAGTSLASVPLAGARCLPAVPAGVPRTGLDDPARKGIAMRLVSSAENSSLDWAGTGSERPGPNPHHAPSTG</sequence>
<dbReference type="PATRIC" id="fig|943816.4.peg.2668"/>
<comment type="caution">
    <text evidence="2">The sequence shown here is derived from an EMBL/GenBank/DDBJ whole genome shotgun (WGS) entry which is preliminary data.</text>
</comment>
<gene>
    <name evidence="2" type="ORF">AN217_16000</name>
</gene>
<evidence type="ECO:0000313" key="2">
    <source>
        <dbReference type="EMBL" id="OEU99063.1"/>
    </source>
</evidence>
<accession>A0A1E7K555</accession>
<dbReference type="GO" id="GO:0005975">
    <property type="term" value="P:carbohydrate metabolic process"/>
    <property type="evidence" value="ECO:0007669"/>
    <property type="project" value="InterPro"/>
</dbReference>
<feature type="region of interest" description="Disordered" evidence="1">
    <location>
        <begin position="70"/>
        <end position="93"/>
    </location>
</feature>
<dbReference type="InterPro" id="IPR023099">
    <property type="entry name" value="Glyco_hydro_46_N"/>
</dbReference>
<dbReference type="EMBL" id="LJGV01000022">
    <property type="protein sequence ID" value="OEU99063.1"/>
    <property type="molecule type" value="Genomic_DNA"/>
</dbReference>
<evidence type="ECO:0000256" key="1">
    <source>
        <dbReference type="SAM" id="MobiDB-lite"/>
    </source>
</evidence>
<evidence type="ECO:0000313" key="3">
    <source>
        <dbReference type="Proteomes" id="UP000175829"/>
    </source>
</evidence>
<proteinExistence type="predicted"/>
<dbReference type="GO" id="GO:0016977">
    <property type="term" value="F:chitosanase activity"/>
    <property type="evidence" value="ECO:0007669"/>
    <property type="project" value="InterPro"/>
</dbReference>
<name>A0A1E7K555_9ACTN</name>
<organism evidence="2 3">
    <name type="scientific">Streptomyces qinglanensis</name>
    <dbReference type="NCBI Taxonomy" id="943816"/>
    <lineage>
        <taxon>Bacteria</taxon>
        <taxon>Bacillati</taxon>
        <taxon>Actinomycetota</taxon>
        <taxon>Actinomycetes</taxon>
        <taxon>Kitasatosporales</taxon>
        <taxon>Streptomycetaceae</taxon>
        <taxon>Streptomyces</taxon>
    </lineage>
</organism>
<dbReference type="Gene3D" id="3.30.386.10">
    <property type="entry name" value="Chitosanase, subunit A, domain 2"/>
    <property type="match status" value="1"/>
</dbReference>
<reference evidence="2 3" key="1">
    <citation type="journal article" date="2016" name="Front. Microbiol.">
        <title>Comparative Genomics Analysis of Streptomyces Species Reveals Their Adaptation to the Marine Environment and Their Diversity at the Genomic Level.</title>
        <authorList>
            <person name="Tian X."/>
            <person name="Zhang Z."/>
            <person name="Yang T."/>
            <person name="Chen M."/>
            <person name="Li J."/>
            <person name="Chen F."/>
            <person name="Yang J."/>
            <person name="Li W."/>
            <person name="Zhang B."/>
            <person name="Zhang Z."/>
            <person name="Wu J."/>
            <person name="Zhang C."/>
            <person name="Long L."/>
            <person name="Xiao J."/>
        </authorList>
    </citation>
    <scope>NUCLEOTIDE SEQUENCE [LARGE SCALE GENOMIC DNA]</scope>
    <source>
        <strain evidence="2 3">SCSIO M10379</strain>
    </source>
</reference>